<evidence type="ECO:0000313" key="2">
    <source>
        <dbReference type="EMBL" id="MES1929453.1"/>
    </source>
</evidence>
<keyword evidence="3" id="KW-1185">Reference proteome</keyword>
<proteinExistence type="predicted"/>
<gene>
    <name evidence="2" type="ORF">SADO_09352</name>
</gene>
<evidence type="ECO:0000256" key="1">
    <source>
        <dbReference type="SAM" id="MobiDB-lite"/>
    </source>
</evidence>
<comment type="caution">
    <text evidence="2">The sequence shown here is derived from an EMBL/GenBank/DDBJ whole genome shotgun (WGS) entry which is preliminary data.</text>
</comment>
<reference evidence="2 3" key="1">
    <citation type="submission" date="2013-03" db="EMBL/GenBank/DDBJ databases">
        <title>Salinisphaera dokdonensis CL-ES53 Genome Sequencing.</title>
        <authorList>
            <person name="Li C."/>
            <person name="Lai Q."/>
            <person name="Shao Z."/>
        </authorList>
    </citation>
    <scope>NUCLEOTIDE SEQUENCE [LARGE SCALE GENOMIC DNA]</scope>
    <source>
        <strain evidence="2 3">CL-ES53</strain>
    </source>
</reference>
<dbReference type="EMBL" id="APND01000002">
    <property type="protein sequence ID" value="MES1929453.1"/>
    <property type="molecule type" value="Genomic_DNA"/>
</dbReference>
<feature type="region of interest" description="Disordered" evidence="1">
    <location>
        <begin position="1"/>
        <end position="21"/>
    </location>
</feature>
<dbReference type="RefSeq" id="WP_353110940.1">
    <property type="nucleotide sequence ID" value="NZ_APND01000002.1"/>
</dbReference>
<dbReference type="Proteomes" id="UP001460888">
    <property type="component" value="Unassembled WGS sequence"/>
</dbReference>
<organism evidence="2 3">
    <name type="scientific">Salinisphaera dokdonensis CL-ES53</name>
    <dbReference type="NCBI Taxonomy" id="1304272"/>
    <lineage>
        <taxon>Bacteria</taxon>
        <taxon>Pseudomonadati</taxon>
        <taxon>Pseudomonadota</taxon>
        <taxon>Gammaproteobacteria</taxon>
        <taxon>Salinisphaerales</taxon>
        <taxon>Salinisphaeraceae</taxon>
        <taxon>Salinisphaera</taxon>
    </lineage>
</organism>
<name>A0ABV2B237_9GAMM</name>
<accession>A0ABV2B237</accession>
<sequence length="170" mass="18845">MKNSDTARPLDPEKLDPEALDPKTYHRVIGPALKAAADVAAKRGHPTLHDDMPAMLALVDMVTRLADLFAEHYPETAKNEPMLENAATGACVMVFQQAKMPADAIGQCLAALETAYRQLYEHDVVDEARPFIAMAWEHLDDEQRGEAEKCLQQASERVIAAIEAWQTQVH</sequence>
<protein>
    <submittedName>
        <fullName evidence="2">Uncharacterized protein</fullName>
    </submittedName>
</protein>
<feature type="compositionally biased region" description="Basic and acidic residues" evidence="1">
    <location>
        <begin position="8"/>
        <end position="21"/>
    </location>
</feature>
<evidence type="ECO:0000313" key="3">
    <source>
        <dbReference type="Proteomes" id="UP001460888"/>
    </source>
</evidence>